<dbReference type="AlphaFoldDB" id="A0A822FFE4"/>
<dbReference type="Proteomes" id="UP000663848">
    <property type="component" value="Unassembled WGS sequence"/>
</dbReference>
<sequence>MLRLNITQFFIPVPPIVTLPLALMVSVKVPPLIRVPNACKGPIAKPVNGSNISILTDILLENSPPSAISNSLPGGSMM</sequence>
<evidence type="ECO:0000313" key="1">
    <source>
        <dbReference type="EMBL" id="CAF5128709.1"/>
    </source>
</evidence>
<evidence type="ECO:0000313" key="2">
    <source>
        <dbReference type="Proteomes" id="UP000663848"/>
    </source>
</evidence>
<reference evidence="1" key="1">
    <citation type="submission" date="2021-02" db="EMBL/GenBank/DDBJ databases">
        <authorList>
            <person name="Nowell W R."/>
        </authorList>
    </citation>
    <scope>NUCLEOTIDE SEQUENCE</scope>
</reference>
<accession>A0A822FFE4</accession>
<dbReference type="EMBL" id="CAJOBR010083598">
    <property type="protein sequence ID" value="CAF5128709.1"/>
    <property type="molecule type" value="Genomic_DNA"/>
</dbReference>
<feature type="non-terminal residue" evidence="1">
    <location>
        <position position="1"/>
    </location>
</feature>
<organism evidence="1 2">
    <name type="scientific">Rotaria socialis</name>
    <dbReference type="NCBI Taxonomy" id="392032"/>
    <lineage>
        <taxon>Eukaryota</taxon>
        <taxon>Metazoa</taxon>
        <taxon>Spiralia</taxon>
        <taxon>Gnathifera</taxon>
        <taxon>Rotifera</taxon>
        <taxon>Eurotatoria</taxon>
        <taxon>Bdelloidea</taxon>
        <taxon>Philodinida</taxon>
        <taxon>Philodinidae</taxon>
        <taxon>Rotaria</taxon>
    </lineage>
</organism>
<comment type="caution">
    <text evidence="1">The sequence shown here is derived from an EMBL/GenBank/DDBJ whole genome shotgun (WGS) entry which is preliminary data.</text>
</comment>
<proteinExistence type="predicted"/>
<gene>
    <name evidence="1" type="ORF">QYT958_LOCUS46598</name>
</gene>
<name>A0A822FFE4_9BILA</name>
<protein>
    <submittedName>
        <fullName evidence="1">Uncharacterized protein</fullName>
    </submittedName>
</protein>